<dbReference type="GeneID" id="9379751"/>
<accession>D6RPK7</accession>
<dbReference type="KEGG" id="cci:CC1G_15117"/>
<dbReference type="RefSeq" id="XP_002910476.1">
    <property type="nucleotide sequence ID" value="XM_002910430.1"/>
</dbReference>
<sequence>MPCEMHMGEHMFPLVLVNGKLKQHPDKPLVYGYQHDLEGIWWIILWFATMRIDQDLCREFGDLHFQQPIDRGCISRRWTLLTS</sequence>
<evidence type="ECO:0000313" key="1">
    <source>
        <dbReference type="EMBL" id="EFI26982.1"/>
    </source>
</evidence>
<protein>
    <recommendedName>
        <fullName evidence="3">Fungal-type protein kinase domain-containing protein</fullName>
    </recommendedName>
</protein>
<comment type="caution">
    <text evidence="1">The sequence shown here is derived from an EMBL/GenBank/DDBJ whole genome shotgun (WGS) entry which is preliminary data.</text>
</comment>
<name>D6RPK7_COPC7</name>
<dbReference type="AlphaFoldDB" id="D6RPK7"/>
<dbReference type="InParanoid" id="D6RPK7"/>
<dbReference type="HOGENOM" id="CLU_2542499_0_0_1"/>
<organism evidence="1 2">
    <name type="scientific">Coprinopsis cinerea (strain Okayama-7 / 130 / ATCC MYA-4618 / FGSC 9003)</name>
    <name type="common">Inky cap fungus</name>
    <name type="synonym">Hormographiella aspergillata</name>
    <dbReference type="NCBI Taxonomy" id="240176"/>
    <lineage>
        <taxon>Eukaryota</taxon>
        <taxon>Fungi</taxon>
        <taxon>Dikarya</taxon>
        <taxon>Basidiomycota</taxon>
        <taxon>Agaricomycotina</taxon>
        <taxon>Agaricomycetes</taxon>
        <taxon>Agaricomycetidae</taxon>
        <taxon>Agaricales</taxon>
        <taxon>Agaricineae</taxon>
        <taxon>Psathyrellaceae</taxon>
        <taxon>Coprinopsis</taxon>
    </lineage>
</organism>
<evidence type="ECO:0008006" key="3">
    <source>
        <dbReference type="Google" id="ProtNLM"/>
    </source>
</evidence>
<dbReference type="VEuPathDB" id="FungiDB:CC1G_15117"/>
<dbReference type="OrthoDB" id="3068861at2759"/>
<keyword evidence="2" id="KW-1185">Reference proteome</keyword>
<dbReference type="EMBL" id="AACS02000009">
    <property type="protein sequence ID" value="EFI26982.1"/>
    <property type="molecule type" value="Genomic_DNA"/>
</dbReference>
<reference evidence="1 2" key="1">
    <citation type="journal article" date="2010" name="Proc. Natl. Acad. Sci. U.S.A.">
        <title>Insights into evolution of multicellular fungi from the assembled chromosomes of the mushroom Coprinopsis cinerea (Coprinus cinereus).</title>
        <authorList>
            <person name="Stajich J.E."/>
            <person name="Wilke S.K."/>
            <person name="Ahren D."/>
            <person name="Au C.H."/>
            <person name="Birren B.W."/>
            <person name="Borodovsky M."/>
            <person name="Burns C."/>
            <person name="Canback B."/>
            <person name="Casselton L.A."/>
            <person name="Cheng C.K."/>
            <person name="Deng J."/>
            <person name="Dietrich F.S."/>
            <person name="Fargo D.C."/>
            <person name="Farman M.L."/>
            <person name="Gathman A.C."/>
            <person name="Goldberg J."/>
            <person name="Guigo R."/>
            <person name="Hoegger P.J."/>
            <person name="Hooker J.B."/>
            <person name="Huggins A."/>
            <person name="James T.Y."/>
            <person name="Kamada T."/>
            <person name="Kilaru S."/>
            <person name="Kodira C."/>
            <person name="Kues U."/>
            <person name="Kupfer D."/>
            <person name="Kwan H.S."/>
            <person name="Lomsadze A."/>
            <person name="Li W."/>
            <person name="Lilly W.W."/>
            <person name="Ma L.J."/>
            <person name="Mackey A.J."/>
            <person name="Manning G."/>
            <person name="Martin F."/>
            <person name="Muraguchi H."/>
            <person name="Natvig D.O."/>
            <person name="Palmerini H."/>
            <person name="Ramesh M.A."/>
            <person name="Rehmeyer C.J."/>
            <person name="Roe B.A."/>
            <person name="Shenoy N."/>
            <person name="Stanke M."/>
            <person name="Ter-Hovhannisyan V."/>
            <person name="Tunlid A."/>
            <person name="Velagapudi R."/>
            <person name="Vision T.J."/>
            <person name="Zeng Q."/>
            <person name="Zolan M.E."/>
            <person name="Pukkila P.J."/>
        </authorList>
    </citation>
    <scope>NUCLEOTIDE SEQUENCE [LARGE SCALE GENOMIC DNA]</scope>
    <source>
        <strain evidence="2">Okayama-7 / 130 / ATCC MYA-4618 / FGSC 9003</strain>
    </source>
</reference>
<dbReference type="Proteomes" id="UP000001861">
    <property type="component" value="Unassembled WGS sequence"/>
</dbReference>
<evidence type="ECO:0000313" key="2">
    <source>
        <dbReference type="Proteomes" id="UP000001861"/>
    </source>
</evidence>
<gene>
    <name evidence="1" type="ORF">CC1G_15117</name>
</gene>
<proteinExistence type="predicted"/>